<comment type="caution">
    <text evidence="1">The sequence shown here is derived from an EMBL/GenBank/DDBJ whole genome shotgun (WGS) entry which is preliminary data.</text>
</comment>
<sequence length="259" mass="29296">MAEARGGWRKEARFDVGEGYAVFKEKCLAKFAEVSATPEAVRRPIELPEDVDIYLKKARNDSQEKYVKLGHHNFVATLQHRWKLLSPGDLAQLGDFRFEAFLYVQRAAPPEQFHRATAHRIENARMQRAAYEATNAVTFGPITAHHLDVVHARRPDSTPFEVPTDNTTAQAMALDQQREDIRRADEAAEGERQTGMVTIKMNGLWMPVEVDIISLRRAIGLPDHDIFTQGIFHQFNPAPATNQGMQDVDHLDDEGIVDL</sequence>
<reference evidence="1 2" key="1">
    <citation type="submission" date="2024-09" db="EMBL/GenBank/DDBJ databases">
        <title>Genome sequencing and assembly of Phytophthora oleae, isolate VK10A, causative agent of rot of olive drupes.</title>
        <authorList>
            <person name="Conti Taguali S."/>
            <person name="Riolo M."/>
            <person name="La Spada F."/>
            <person name="Cacciola S.O."/>
            <person name="Dionisio G."/>
        </authorList>
    </citation>
    <scope>NUCLEOTIDE SEQUENCE [LARGE SCALE GENOMIC DNA]</scope>
    <source>
        <strain evidence="1 2">VK10A</strain>
    </source>
</reference>
<dbReference type="EMBL" id="JBIMZQ010000006">
    <property type="protein sequence ID" value="KAL3671156.1"/>
    <property type="molecule type" value="Genomic_DNA"/>
</dbReference>
<name>A0ABD3FZS0_9STRA</name>
<keyword evidence="2" id="KW-1185">Reference proteome</keyword>
<gene>
    <name evidence="1" type="ORF">V7S43_004337</name>
</gene>
<evidence type="ECO:0000313" key="2">
    <source>
        <dbReference type="Proteomes" id="UP001632037"/>
    </source>
</evidence>
<organism evidence="1 2">
    <name type="scientific">Phytophthora oleae</name>
    <dbReference type="NCBI Taxonomy" id="2107226"/>
    <lineage>
        <taxon>Eukaryota</taxon>
        <taxon>Sar</taxon>
        <taxon>Stramenopiles</taxon>
        <taxon>Oomycota</taxon>
        <taxon>Peronosporomycetes</taxon>
        <taxon>Peronosporales</taxon>
        <taxon>Peronosporaceae</taxon>
        <taxon>Phytophthora</taxon>
    </lineage>
</organism>
<protein>
    <submittedName>
        <fullName evidence="1">Uncharacterized protein</fullName>
    </submittedName>
</protein>
<dbReference type="AlphaFoldDB" id="A0ABD3FZS0"/>
<dbReference type="Proteomes" id="UP001632037">
    <property type="component" value="Unassembled WGS sequence"/>
</dbReference>
<proteinExistence type="predicted"/>
<evidence type="ECO:0000313" key="1">
    <source>
        <dbReference type="EMBL" id="KAL3671156.1"/>
    </source>
</evidence>
<accession>A0ABD3FZS0</accession>